<dbReference type="AlphaFoldDB" id="A0AA97M206"/>
<dbReference type="EMBL" id="CP063196">
    <property type="protein sequence ID" value="UOE22036.1"/>
    <property type="molecule type" value="Genomic_DNA"/>
</dbReference>
<dbReference type="KEGG" id="thao:NI17_013300"/>
<sequence length="218" mass="23417">MIAGVIGGAAAVLAVAGLIVVFALRGGDEQNSDGQSPVAGQTREPEDEGSREPEESATPAPQGDFTTLPECAVAEHDELDRLVPGHSLKVEDVDTEGDDWWEGYHCTWTNANSSGDGNYYLLTIVVNDPLRYDTDRDLELYSGDYSTETVTGLGDGAVSWYDTENEVGCVATYLENLSLASCYDEMSGGRPLPETKAIEEAENLARATLDVIAQGDYR</sequence>
<evidence type="ECO:0008006" key="4">
    <source>
        <dbReference type="Google" id="ProtNLM"/>
    </source>
</evidence>
<keyword evidence="3" id="KW-1185">Reference proteome</keyword>
<feature type="region of interest" description="Disordered" evidence="1">
    <location>
        <begin position="29"/>
        <end position="66"/>
    </location>
</feature>
<reference evidence="2" key="1">
    <citation type="submission" date="2020-10" db="EMBL/GenBank/DDBJ databases">
        <title>De novo genome project of the cellulose decomposer Thermobifida halotolerans type strain.</title>
        <authorList>
            <person name="Nagy I."/>
            <person name="Horvath B."/>
            <person name="Kukolya J."/>
            <person name="Nagy I."/>
            <person name="Orsini M."/>
        </authorList>
    </citation>
    <scope>NUCLEOTIDE SEQUENCE</scope>
    <source>
        <strain evidence="2">DSM 44931</strain>
    </source>
</reference>
<gene>
    <name evidence="2" type="ORF">NI17_013300</name>
</gene>
<proteinExistence type="predicted"/>
<accession>A0AA97M206</accession>
<dbReference type="Proteomes" id="UP000265719">
    <property type="component" value="Chromosome"/>
</dbReference>
<evidence type="ECO:0000313" key="2">
    <source>
        <dbReference type="EMBL" id="UOE22036.1"/>
    </source>
</evidence>
<evidence type="ECO:0000313" key="3">
    <source>
        <dbReference type="Proteomes" id="UP000265719"/>
    </source>
</evidence>
<protein>
    <recommendedName>
        <fullName evidence="4">DUF3558 domain-containing protein</fullName>
    </recommendedName>
</protein>
<organism evidence="2 3">
    <name type="scientific">Thermobifida halotolerans</name>
    <dbReference type="NCBI Taxonomy" id="483545"/>
    <lineage>
        <taxon>Bacteria</taxon>
        <taxon>Bacillati</taxon>
        <taxon>Actinomycetota</taxon>
        <taxon>Actinomycetes</taxon>
        <taxon>Streptosporangiales</taxon>
        <taxon>Nocardiopsidaceae</taxon>
        <taxon>Thermobifida</taxon>
    </lineage>
</organism>
<name>A0AA97M206_9ACTN</name>
<evidence type="ECO:0000256" key="1">
    <source>
        <dbReference type="SAM" id="MobiDB-lite"/>
    </source>
</evidence>